<dbReference type="PANTHER" id="PTHR32347:SF29">
    <property type="entry name" value="UPF0194 MEMBRANE PROTEIN YBHG"/>
    <property type="match status" value="1"/>
</dbReference>
<keyword evidence="2 3" id="KW-0175">Coiled coil</keyword>
<name>D6Z469_DESAT</name>
<dbReference type="STRING" id="589865.DaAHT2_1651"/>
<dbReference type="HOGENOM" id="CLU_018816_14_5_7"/>
<dbReference type="Proteomes" id="UP000001508">
    <property type="component" value="Chromosome"/>
</dbReference>
<evidence type="ECO:0000256" key="3">
    <source>
        <dbReference type="SAM" id="Coils"/>
    </source>
</evidence>
<protein>
    <submittedName>
        <fullName evidence="5">Efflux transporter, RND family, MFP subunit</fullName>
    </submittedName>
</protein>
<dbReference type="Pfam" id="PF25989">
    <property type="entry name" value="YknX_C"/>
    <property type="match status" value="1"/>
</dbReference>
<evidence type="ECO:0000256" key="2">
    <source>
        <dbReference type="ARBA" id="ARBA00023054"/>
    </source>
</evidence>
<feature type="domain" description="YknX-like C-terminal permuted SH3-like" evidence="4">
    <location>
        <begin position="353"/>
        <end position="408"/>
    </location>
</feature>
<dbReference type="InterPro" id="IPR050465">
    <property type="entry name" value="UPF0194_transport"/>
</dbReference>
<proteinExistence type="predicted"/>
<dbReference type="InParanoid" id="D6Z469"/>
<feature type="coiled-coil region" evidence="3">
    <location>
        <begin position="101"/>
        <end position="139"/>
    </location>
</feature>
<dbReference type="EMBL" id="CP001940">
    <property type="protein sequence ID" value="ADH86344.1"/>
    <property type="molecule type" value="Genomic_DNA"/>
</dbReference>
<evidence type="ECO:0000313" key="6">
    <source>
        <dbReference type="Proteomes" id="UP000001508"/>
    </source>
</evidence>
<sequence>MTFLRRYYGTILTVLVILLLLALALRPTPLLVDRERVSRGYMEQVIEEEGRTRVAASYLLSAPLAVEARRLELEPGDRVRAGEVVVRLEAPVAPPLDARQLAEAKARVEAARAVVEVARREQEALAAAAQLAVAELERSRRLAAEQLISPSELENMIAEASRQQALERAAGFRLQTARHEMESARSALAYAGERDAAGKVIELVSPVDGLILRRHFISGRMLAAGEPIVEIGDTASLEVEVDVLSADAVRLEPGMKVWFTRWGREEALAGRVRRIEPGGFTKVSALGVEEQRVLVIADFTDPHEQWQRLGDAYRVNARFVLWEAEDVLRLPTAAAFRLPARQDGSARADRSGQENWAVFTVDNGRARLRQVELGRRGGHYYQLLEGLQEGDKVIVHPPRELEDGTRIRLR</sequence>
<keyword evidence="6" id="KW-1185">Reference proteome</keyword>
<reference evidence="6" key="1">
    <citation type="submission" date="2010-02" db="EMBL/GenBank/DDBJ databases">
        <title>Complete sequence of Desulfurivibrio alkaliphilus AHT2.</title>
        <authorList>
            <consortium name="US DOE Joint Genome Institute"/>
            <person name="Pitluck S."/>
            <person name="Chertkov O."/>
            <person name="Detter J.C."/>
            <person name="Han C."/>
            <person name="Tapia R."/>
            <person name="Larimer F."/>
            <person name="Land M."/>
            <person name="Hauser L."/>
            <person name="Kyrpides N."/>
            <person name="Mikhailova N."/>
            <person name="Sorokin D.Y."/>
            <person name="Muyzer G."/>
            <person name="Woyke T."/>
        </authorList>
    </citation>
    <scope>NUCLEOTIDE SEQUENCE [LARGE SCALE GENOMIC DNA]</scope>
    <source>
        <strain evidence="6">DSM 19089 / UNIQEM U267 / AHT2</strain>
    </source>
</reference>
<dbReference type="AlphaFoldDB" id="D6Z469"/>
<dbReference type="KEGG" id="dak:DaAHT2_1651"/>
<dbReference type="Gene3D" id="2.40.30.170">
    <property type="match status" value="1"/>
</dbReference>
<dbReference type="Gene3D" id="2.40.420.20">
    <property type="match status" value="1"/>
</dbReference>
<dbReference type="GO" id="GO:0030313">
    <property type="term" value="C:cell envelope"/>
    <property type="evidence" value="ECO:0007669"/>
    <property type="project" value="UniProtKB-SubCell"/>
</dbReference>
<dbReference type="InterPro" id="IPR058637">
    <property type="entry name" value="YknX-like_C"/>
</dbReference>
<dbReference type="eggNOG" id="COG0845">
    <property type="taxonomic scope" value="Bacteria"/>
</dbReference>
<evidence type="ECO:0000256" key="1">
    <source>
        <dbReference type="ARBA" id="ARBA00004196"/>
    </source>
</evidence>
<comment type="subcellular location">
    <subcellularLocation>
        <location evidence="1">Cell envelope</location>
    </subcellularLocation>
</comment>
<gene>
    <name evidence="5" type="ordered locus">DaAHT2_1651</name>
</gene>
<accession>D6Z469</accession>
<dbReference type="PANTHER" id="PTHR32347">
    <property type="entry name" value="EFFLUX SYSTEM COMPONENT YKNX-RELATED"/>
    <property type="match status" value="1"/>
</dbReference>
<organism evidence="5 6">
    <name type="scientific">Desulfurivibrio alkaliphilus (strain DSM 19089 / UNIQEM U267 / AHT2)</name>
    <dbReference type="NCBI Taxonomy" id="589865"/>
    <lineage>
        <taxon>Bacteria</taxon>
        <taxon>Pseudomonadati</taxon>
        <taxon>Thermodesulfobacteriota</taxon>
        <taxon>Desulfobulbia</taxon>
        <taxon>Desulfobulbales</taxon>
        <taxon>Desulfobulbaceae</taxon>
        <taxon>Desulfurivibrio</taxon>
    </lineage>
</organism>
<evidence type="ECO:0000259" key="4">
    <source>
        <dbReference type="Pfam" id="PF25989"/>
    </source>
</evidence>
<evidence type="ECO:0000313" key="5">
    <source>
        <dbReference type="EMBL" id="ADH86344.1"/>
    </source>
</evidence>